<feature type="transmembrane region" description="Helical" evidence="8">
    <location>
        <begin position="336"/>
        <end position="354"/>
    </location>
</feature>
<evidence type="ECO:0000256" key="7">
    <source>
        <dbReference type="SAM" id="MobiDB-lite"/>
    </source>
</evidence>
<comment type="subcellular location">
    <subcellularLocation>
        <location evidence="1">Cell membrane</location>
        <topology evidence="1">Multi-pass membrane protein</topology>
    </subcellularLocation>
</comment>
<evidence type="ECO:0000313" key="10">
    <source>
        <dbReference type="EMBL" id="SFS44299.1"/>
    </source>
</evidence>
<dbReference type="PIRSF" id="PIRSF017804">
    <property type="entry name" value="Secretion_EccD1"/>
    <property type="match status" value="1"/>
</dbReference>
<comment type="similarity">
    <text evidence="2">Belongs to the EccD/Snm4 family.</text>
</comment>
<evidence type="ECO:0000256" key="8">
    <source>
        <dbReference type="SAM" id="Phobius"/>
    </source>
</evidence>
<dbReference type="RefSeq" id="WP_019435171.1">
    <property type="nucleotide sequence ID" value="NZ_FPAB01000001.1"/>
</dbReference>
<evidence type="ECO:0000256" key="3">
    <source>
        <dbReference type="ARBA" id="ARBA00022475"/>
    </source>
</evidence>
<evidence type="ECO:0000259" key="9">
    <source>
        <dbReference type="Pfam" id="PF19053"/>
    </source>
</evidence>
<feature type="transmembrane region" description="Helical" evidence="8">
    <location>
        <begin position="388"/>
        <end position="408"/>
    </location>
</feature>
<dbReference type="NCBIfam" id="TIGR03920">
    <property type="entry name" value="T7SS_EccD"/>
    <property type="match status" value="1"/>
</dbReference>
<feature type="transmembrane region" description="Helical" evidence="8">
    <location>
        <begin position="165"/>
        <end position="182"/>
    </location>
</feature>
<feature type="transmembrane region" description="Helical" evidence="8">
    <location>
        <begin position="276"/>
        <end position="297"/>
    </location>
</feature>
<feature type="domain" description="EccD-like transmembrane" evidence="9">
    <location>
        <begin position="137"/>
        <end position="478"/>
    </location>
</feature>
<organism evidence="10 11">
    <name type="scientific">Streptomyces harbinensis</name>
    <dbReference type="NCBI Taxonomy" id="1176198"/>
    <lineage>
        <taxon>Bacteria</taxon>
        <taxon>Bacillati</taxon>
        <taxon>Actinomycetota</taxon>
        <taxon>Actinomycetes</taxon>
        <taxon>Kitasatosporales</taxon>
        <taxon>Streptomycetaceae</taxon>
        <taxon>Streptomyces</taxon>
    </lineage>
</organism>
<feature type="transmembrane region" description="Helical" evidence="8">
    <location>
        <begin position="194"/>
        <end position="212"/>
    </location>
</feature>
<gene>
    <name evidence="10" type="ORF">SAMN05444716_101757</name>
</gene>
<dbReference type="AlphaFoldDB" id="A0A1I6PVS4"/>
<proteinExistence type="inferred from homology"/>
<evidence type="ECO:0000256" key="2">
    <source>
        <dbReference type="ARBA" id="ARBA00006162"/>
    </source>
</evidence>
<dbReference type="GO" id="GO:0005886">
    <property type="term" value="C:plasma membrane"/>
    <property type="evidence" value="ECO:0007669"/>
    <property type="project" value="UniProtKB-SubCell"/>
</dbReference>
<dbReference type="Proteomes" id="UP000198873">
    <property type="component" value="Unassembled WGS sequence"/>
</dbReference>
<evidence type="ECO:0000256" key="6">
    <source>
        <dbReference type="ARBA" id="ARBA00023136"/>
    </source>
</evidence>
<dbReference type="Gene3D" id="3.10.20.90">
    <property type="entry name" value="Phosphatidylinositol 3-kinase Catalytic Subunit, Chain A, domain 1"/>
    <property type="match status" value="1"/>
</dbReference>
<feature type="compositionally biased region" description="Pro residues" evidence="7">
    <location>
        <begin position="1"/>
        <end position="18"/>
    </location>
</feature>
<dbReference type="Pfam" id="PF08817">
    <property type="entry name" value="YukD"/>
    <property type="match status" value="1"/>
</dbReference>
<evidence type="ECO:0000313" key="11">
    <source>
        <dbReference type="Proteomes" id="UP000198873"/>
    </source>
</evidence>
<protein>
    <submittedName>
        <fullName evidence="10">Type VII secretion integral membrane protein EccD</fullName>
    </submittedName>
</protein>
<keyword evidence="4 8" id="KW-0812">Transmembrane</keyword>
<evidence type="ECO:0000256" key="5">
    <source>
        <dbReference type="ARBA" id="ARBA00022989"/>
    </source>
</evidence>
<feature type="transmembrane region" description="Helical" evidence="8">
    <location>
        <begin position="224"/>
        <end position="243"/>
    </location>
</feature>
<name>A0A1I6PVS4_9ACTN</name>
<sequence length="481" mass="48293">MSAPTTPRPATAPPPQAPAPAARTTEFVRIGLAGPAGRADLAVPAAVPLARLLPTLLRHAGGEPEADGGVRHGGWILRRDDGSALDAADSLTAQGVREGDLLFLGHGHDDTTPPLYDDVVEVIGDHGVRGPWPPAATRRTAAGLAVVAAVAGCGALVVAPGRLPGWLGLATALFALAVGVLMSRAFADREAGTFAGALAAPLAVLGAVRLLGTEPGLGGLGAGHVLLACATLAVIGAVGPLLVGGGESTFTALVTAGPLGAVAPLAAVLWDAEPARGAAVAAPLALALTTVWPTLALRFARIPAPYVAASAEDLEALPSQLEHARLRARIEQARRLLLGMLLGSHLVAGAGALVLFASGGVYPTVLGAVLVVLMMLRSRLFKETRQAAVSLVTALLTLLGGAAALVLGQAGSTLALLGIALPVALVTALAAGGVAVAAGRIRVNPRLLRGLDLLETVVLVSVVPLVLAVWQVYTTLLNLKV</sequence>
<feature type="transmembrane region" description="Helical" evidence="8">
    <location>
        <begin position="250"/>
        <end position="270"/>
    </location>
</feature>
<dbReference type="STRING" id="1176198.SAMN05444716_101757"/>
<dbReference type="InterPro" id="IPR024962">
    <property type="entry name" value="YukD-like"/>
</dbReference>
<dbReference type="EMBL" id="FPAB01000001">
    <property type="protein sequence ID" value="SFS44299.1"/>
    <property type="molecule type" value="Genomic_DNA"/>
</dbReference>
<accession>A0A1I6PVS4</accession>
<dbReference type="Pfam" id="PF19053">
    <property type="entry name" value="EccD"/>
    <property type="match status" value="1"/>
</dbReference>
<feature type="transmembrane region" description="Helical" evidence="8">
    <location>
        <begin position="451"/>
        <end position="473"/>
    </location>
</feature>
<feature type="transmembrane region" description="Helical" evidence="8">
    <location>
        <begin position="414"/>
        <end position="439"/>
    </location>
</feature>
<keyword evidence="5 8" id="KW-1133">Transmembrane helix</keyword>
<feature type="region of interest" description="Disordered" evidence="7">
    <location>
        <begin position="1"/>
        <end position="22"/>
    </location>
</feature>
<evidence type="ECO:0000256" key="1">
    <source>
        <dbReference type="ARBA" id="ARBA00004651"/>
    </source>
</evidence>
<dbReference type="InterPro" id="IPR044049">
    <property type="entry name" value="EccD_transm"/>
</dbReference>
<keyword evidence="11" id="KW-1185">Reference proteome</keyword>
<keyword evidence="6 8" id="KW-0472">Membrane</keyword>
<reference evidence="11" key="1">
    <citation type="submission" date="2016-10" db="EMBL/GenBank/DDBJ databases">
        <authorList>
            <person name="Varghese N."/>
            <person name="Submissions S."/>
        </authorList>
    </citation>
    <scope>NUCLEOTIDE SEQUENCE [LARGE SCALE GENOMIC DNA]</scope>
    <source>
        <strain evidence="11">CGMCC 4.7047</strain>
    </source>
</reference>
<dbReference type="InterPro" id="IPR006707">
    <property type="entry name" value="T7SS_EccD"/>
</dbReference>
<feature type="transmembrane region" description="Helical" evidence="8">
    <location>
        <begin position="360"/>
        <end position="376"/>
    </location>
</feature>
<feature type="transmembrane region" description="Helical" evidence="8">
    <location>
        <begin position="141"/>
        <end position="159"/>
    </location>
</feature>
<keyword evidence="3" id="KW-1003">Cell membrane</keyword>
<evidence type="ECO:0000256" key="4">
    <source>
        <dbReference type="ARBA" id="ARBA00022692"/>
    </source>
</evidence>